<dbReference type="AlphaFoldDB" id="A0AAN9BMS5"/>
<feature type="compositionally biased region" description="Low complexity" evidence="8">
    <location>
        <begin position="134"/>
        <end position="157"/>
    </location>
</feature>
<evidence type="ECO:0000256" key="4">
    <source>
        <dbReference type="ARBA" id="ARBA00022701"/>
    </source>
</evidence>
<dbReference type="GO" id="GO:0042802">
    <property type="term" value="F:identical protein binding"/>
    <property type="evidence" value="ECO:0007669"/>
    <property type="project" value="InterPro"/>
</dbReference>
<evidence type="ECO:0000256" key="1">
    <source>
        <dbReference type="ARBA" id="ARBA00004300"/>
    </source>
</evidence>
<evidence type="ECO:0000256" key="7">
    <source>
        <dbReference type="SAM" id="Coils"/>
    </source>
</evidence>
<keyword evidence="12" id="KW-1185">Reference proteome</keyword>
<feature type="compositionally biased region" description="Low complexity" evidence="8">
    <location>
        <begin position="429"/>
        <end position="442"/>
    </location>
</feature>
<evidence type="ECO:0000313" key="11">
    <source>
        <dbReference type="EMBL" id="KAK7108878.1"/>
    </source>
</evidence>
<protein>
    <recommendedName>
        <fullName evidence="13">Centrosomal protein of 57 kDa-like</fullName>
    </recommendedName>
</protein>
<evidence type="ECO:0000256" key="8">
    <source>
        <dbReference type="SAM" id="MobiDB-lite"/>
    </source>
</evidence>
<feature type="region of interest" description="Disordered" evidence="8">
    <location>
        <begin position="314"/>
        <end position="362"/>
    </location>
</feature>
<gene>
    <name evidence="11" type="ORF">V1264_016537</name>
</gene>
<keyword evidence="5 7" id="KW-0175">Coiled coil</keyword>
<dbReference type="EMBL" id="JBAMIC010000004">
    <property type="protein sequence ID" value="KAK7108878.1"/>
    <property type="molecule type" value="Genomic_DNA"/>
</dbReference>
<keyword evidence="3" id="KW-0963">Cytoplasm</keyword>
<reference evidence="11 12" key="1">
    <citation type="submission" date="2024-02" db="EMBL/GenBank/DDBJ databases">
        <title>Chromosome-scale genome assembly of the rough periwinkle Littorina saxatilis.</title>
        <authorList>
            <person name="De Jode A."/>
            <person name="Faria R."/>
            <person name="Formenti G."/>
            <person name="Sims Y."/>
            <person name="Smith T.P."/>
            <person name="Tracey A."/>
            <person name="Wood J.M.D."/>
            <person name="Zagrodzka Z.B."/>
            <person name="Johannesson K."/>
            <person name="Butlin R.K."/>
            <person name="Leder E.H."/>
        </authorList>
    </citation>
    <scope>NUCLEOTIDE SEQUENCE [LARGE SCALE GENOMIC DNA]</scope>
    <source>
        <strain evidence="11">Snail1</strain>
        <tissue evidence="11">Muscle</tissue>
    </source>
</reference>
<comment type="caution">
    <text evidence="11">The sequence shown here is derived from an EMBL/GenBank/DDBJ whole genome shotgun (WGS) entry which is preliminary data.</text>
</comment>
<dbReference type="Proteomes" id="UP001374579">
    <property type="component" value="Unassembled WGS sequence"/>
</dbReference>
<dbReference type="Pfam" id="PF06657">
    <property type="entry name" value="Cep57_MT_bd"/>
    <property type="match status" value="1"/>
</dbReference>
<feature type="coiled-coil region" evidence="7">
    <location>
        <begin position="84"/>
        <end position="111"/>
    </location>
</feature>
<comment type="subcellular location">
    <subcellularLocation>
        <location evidence="1">Cytoplasm</location>
        <location evidence="1">Cytoskeleton</location>
        <location evidence="1">Microtubule organizing center</location>
        <location evidence="1">Centrosome</location>
    </subcellularLocation>
</comment>
<feature type="compositionally biased region" description="Basic residues" evidence="8">
    <location>
        <begin position="517"/>
        <end position="527"/>
    </location>
</feature>
<keyword evidence="6" id="KW-0206">Cytoskeleton</keyword>
<keyword evidence="4" id="KW-0493">Microtubule</keyword>
<proteinExistence type="inferred from homology"/>
<name>A0AAN9BMS5_9CAEN</name>
<feature type="region of interest" description="Disordered" evidence="8">
    <location>
        <begin position="501"/>
        <end position="576"/>
    </location>
</feature>
<evidence type="ECO:0000256" key="5">
    <source>
        <dbReference type="ARBA" id="ARBA00023054"/>
    </source>
</evidence>
<feature type="domain" description="Cep57 centrosome localisation" evidence="10">
    <location>
        <begin position="80"/>
        <end position="122"/>
    </location>
</feature>
<dbReference type="GO" id="GO:0008017">
    <property type="term" value="F:microtubule binding"/>
    <property type="evidence" value="ECO:0007669"/>
    <property type="project" value="InterPro"/>
</dbReference>
<dbReference type="Gene3D" id="1.20.58.90">
    <property type="match status" value="1"/>
</dbReference>
<dbReference type="GO" id="GO:0005813">
    <property type="term" value="C:centrosome"/>
    <property type="evidence" value="ECO:0007669"/>
    <property type="project" value="UniProtKB-SubCell"/>
</dbReference>
<evidence type="ECO:0000256" key="6">
    <source>
        <dbReference type="ARBA" id="ARBA00023212"/>
    </source>
</evidence>
<organism evidence="11 12">
    <name type="scientific">Littorina saxatilis</name>
    <dbReference type="NCBI Taxonomy" id="31220"/>
    <lineage>
        <taxon>Eukaryota</taxon>
        <taxon>Metazoa</taxon>
        <taxon>Spiralia</taxon>
        <taxon>Lophotrochozoa</taxon>
        <taxon>Mollusca</taxon>
        <taxon>Gastropoda</taxon>
        <taxon>Caenogastropoda</taxon>
        <taxon>Littorinimorpha</taxon>
        <taxon>Littorinoidea</taxon>
        <taxon>Littorinidae</taxon>
        <taxon>Littorina</taxon>
    </lineage>
</organism>
<dbReference type="SUPFAM" id="SSF57997">
    <property type="entry name" value="Tropomyosin"/>
    <property type="match status" value="1"/>
</dbReference>
<sequence length="598" mass="67305">MYSCRQSHSFLLETSSLHEPVGVGSPGTSFTGHGGFNGYDSLADTSYHPYPPSRPFVNTDYQRSPAKPVMSFPESNRDGVVSALRSLQDKMHKLEFERRQAENNLHTLASETEKYKTSLHHPPPPQYHHDNMLPSSRPTSRPSSRPTSRPSSRPTSRPDFDSDDMVPGTSGVGNARTQPRELESQLSSAETRCQLLEKQLEYMRKMVQTAERDRTDAVQKAEVLQQEHNVHRNPSPFTPDYHTQLDRIGELERDHLRLTATQTLAESKIKQLENKLKEERDHRRVLHERALDLESAAVSHQILLNSAPLPEKHKATFPSNVKPKATFPSNVKPKATFPSNVKPKKPPGPAIKKKKKVQVTKKKIPVKAEPSKHYRLNLAEIPFVAGKATTPSHAVGANVQKVLALMKLHNVNLCSSLNNGHSHHHTNGDDSPSVSSSSSASVDQDLADLLAQLQDEFGQLSFEHQEYMRQIHEGTDQRVQEDLERELDSLVLKMEAKGQQITKIRQHQQKLEDARRQAKRSSKKSPHVSRPSSASGRMQANHGHTRVRGNVRPKSASRGDCGRDHGYQNKDVTNPALKMLRNMKKLQSGLRRDDVCWE</sequence>
<evidence type="ECO:0000256" key="3">
    <source>
        <dbReference type="ARBA" id="ARBA00022490"/>
    </source>
</evidence>
<dbReference type="PANTHER" id="PTHR19336">
    <property type="entry name" value="UNCHARACTERIZED DUF1167"/>
    <property type="match status" value="1"/>
</dbReference>
<dbReference type="Pfam" id="PF14073">
    <property type="entry name" value="Cep57_CLD"/>
    <property type="match status" value="2"/>
</dbReference>
<dbReference type="GO" id="GO:0005874">
    <property type="term" value="C:microtubule"/>
    <property type="evidence" value="ECO:0007669"/>
    <property type="project" value="UniProtKB-KW"/>
</dbReference>
<dbReference type="InterPro" id="IPR051756">
    <property type="entry name" value="Centrosomal_MT-associated"/>
</dbReference>
<evidence type="ECO:0000313" key="12">
    <source>
        <dbReference type="Proteomes" id="UP001374579"/>
    </source>
</evidence>
<feature type="region of interest" description="Disordered" evidence="8">
    <location>
        <begin position="419"/>
        <end position="442"/>
    </location>
</feature>
<accession>A0AAN9BMS5</accession>
<feature type="domain" description="Cep57 centrosome microtubule-binding" evidence="9">
    <location>
        <begin position="435"/>
        <end position="507"/>
    </location>
</feature>
<dbReference type="GO" id="GO:0043015">
    <property type="term" value="F:gamma-tubulin binding"/>
    <property type="evidence" value="ECO:0007669"/>
    <property type="project" value="InterPro"/>
</dbReference>
<evidence type="ECO:0000259" key="10">
    <source>
        <dbReference type="Pfam" id="PF14073"/>
    </source>
</evidence>
<comment type="similarity">
    <text evidence="2">Belongs to the translokin family.</text>
</comment>
<evidence type="ECO:0008006" key="13">
    <source>
        <dbReference type="Google" id="ProtNLM"/>
    </source>
</evidence>
<feature type="domain" description="Cep57 centrosome localisation" evidence="10">
    <location>
        <begin position="175"/>
        <end position="297"/>
    </location>
</feature>
<evidence type="ECO:0000256" key="2">
    <source>
        <dbReference type="ARBA" id="ARBA00008179"/>
    </source>
</evidence>
<feature type="coiled-coil region" evidence="7">
    <location>
        <begin position="262"/>
        <end position="289"/>
    </location>
</feature>
<dbReference type="PANTHER" id="PTHR19336:SF9">
    <property type="entry name" value="SPINDLE POLE BODY PROTEIN PPC89"/>
    <property type="match status" value="1"/>
</dbReference>
<evidence type="ECO:0000259" key="9">
    <source>
        <dbReference type="Pfam" id="PF06657"/>
    </source>
</evidence>
<dbReference type="InterPro" id="IPR024957">
    <property type="entry name" value="Cep57_MT-bd_dom"/>
</dbReference>
<feature type="region of interest" description="Disordered" evidence="8">
    <location>
        <begin position="113"/>
        <end position="189"/>
    </location>
</feature>
<dbReference type="InterPro" id="IPR025913">
    <property type="entry name" value="Cep57_CLD"/>
</dbReference>
<feature type="compositionally biased region" description="Basic residues" evidence="8">
    <location>
        <begin position="351"/>
        <end position="362"/>
    </location>
</feature>